<feature type="domain" description="POTRA" evidence="8">
    <location>
        <begin position="33"/>
        <end position="101"/>
    </location>
</feature>
<keyword evidence="3 9" id="KW-0132">Cell division</keyword>
<evidence type="ECO:0000256" key="1">
    <source>
        <dbReference type="ARBA" id="ARBA00004370"/>
    </source>
</evidence>
<evidence type="ECO:0000256" key="2">
    <source>
        <dbReference type="ARBA" id="ARBA00022475"/>
    </source>
</evidence>
<evidence type="ECO:0000256" key="6">
    <source>
        <dbReference type="ARBA" id="ARBA00023136"/>
    </source>
</evidence>
<dbReference type="HOGENOM" id="CLU_047677_4_3_9"/>
<sequence length="241" mass="26621">MAPMKTNAAFFYVAILVILLVAGSTLFLRSSYFTIQNIKVEGLDQIPQLEIDRLMSSAKGQNIILVDQESLRKKVTLHPLVKSIQFKRQFPQTLVAQVTERTPVALVVVPNGVVKVDDQGIFLQRSEGWPDHSYPVINGVTIPDTAGPGQELKLPGLEAALLLLQESPSEILPLIGEVYVNPIEQITLYLTSGVEVRLGQAQDWKDKLAGLYQLLNDPGYKTVENGVRYIDFTAAKPVIGR</sequence>
<dbReference type="InterPro" id="IPR050487">
    <property type="entry name" value="FtsQ_DivIB"/>
</dbReference>
<dbReference type="InterPro" id="IPR013685">
    <property type="entry name" value="POTRA_FtsQ_type"/>
</dbReference>
<organism evidence="9 10">
    <name type="scientific">Desulfitobacterium metallireducens DSM 15288</name>
    <dbReference type="NCBI Taxonomy" id="871968"/>
    <lineage>
        <taxon>Bacteria</taxon>
        <taxon>Bacillati</taxon>
        <taxon>Bacillota</taxon>
        <taxon>Clostridia</taxon>
        <taxon>Eubacteriales</taxon>
        <taxon>Desulfitobacteriaceae</taxon>
        <taxon>Desulfitobacterium</taxon>
    </lineage>
</organism>
<dbReference type="PANTHER" id="PTHR37820">
    <property type="entry name" value="CELL DIVISION PROTEIN DIVIB"/>
    <property type="match status" value="1"/>
</dbReference>
<keyword evidence="5" id="KW-1133">Transmembrane helix</keyword>
<proteinExistence type="predicted"/>
<dbReference type="Gene3D" id="3.10.20.310">
    <property type="entry name" value="membrane protein fhac"/>
    <property type="match status" value="1"/>
</dbReference>
<comment type="subcellular location">
    <subcellularLocation>
        <location evidence="1">Membrane</location>
    </subcellularLocation>
</comment>
<evidence type="ECO:0000313" key="10">
    <source>
        <dbReference type="Proteomes" id="UP000010847"/>
    </source>
</evidence>
<keyword evidence="7" id="KW-0131">Cell cycle</keyword>
<dbReference type="eggNOG" id="COG1589">
    <property type="taxonomic scope" value="Bacteria"/>
</dbReference>
<evidence type="ECO:0000313" key="9">
    <source>
        <dbReference type="EMBL" id="AHF07713.1"/>
    </source>
</evidence>
<dbReference type="Proteomes" id="UP000010847">
    <property type="component" value="Chromosome"/>
</dbReference>
<evidence type="ECO:0000256" key="5">
    <source>
        <dbReference type="ARBA" id="ARBA00022989"/>
    </source>
</evidence>
<dbReference type="Pfam" id="PF08478">
    <property type="entry name" value="POTRA_1"/>
    <property type="match status" value="1"/>
</dbReference>
<evidence type="ECO:0000259" key="8">
    <source>
        <dbReference type="PROSITE" id="PS51779"/>
    </source>
</evidence>
<keyword evidence="10" id="KW-1185">Reference proteome</keyword>
<evidence type="ECO:0000256" key="3">
    <source>
        <dbReference type="ARBA" id="ARBA00022618"/>
    </source>
</evidence>
<dbReference type="EMBL" id="CP007032">
    <property type="protein sequence ID" value="AHF07713.1"/>
    <property type="molecule type" value="Genomic_DNA"/>
</dbReference>
<dbReference type="AlphaFoldDB" id="W0EDY5"/>
<keyword evidence="4" id="KW-0812">Transmembrane</keyword>
<evidence type="ECO:0000256" key="4">
    <source>
        <dbReference type="ARBA" id="ARBA00022692"/>
    </source>
</evidence>
<name>W0EDY5_9FIRM</name>
<dbReference type="KEGG" id="dmt:DESME_12320"/>
<reference evidence="9 10" key="1">
    <citation type="submission" date="2013-12" db="EMBL/GenBank/DDBJ databases">
        <authorList>
            <consortium name="DOE Joint Genome Institute"/>
            <person name="Smidt H."/>
            <person name="Huntemann M."/>
            <person name="Han J."/>
            <person name="Chen A."/>
            <person name="Kyrpides N."/>
            <person name="Mavromatis K."/>
            <person name="Markowitz V."/>
            <person name="Palaniappan K."/>
            <person name="Ivanova N."/>
            <person name="Schaumberg A."/>
            <person name="Pati A."/>
            <person name="Liolios K."/>
            <person name="Nordberg H.P."/>
            <person name="Cantor M.N."/>
            <person name="Hua S.X."/>
            <person name="Woyke T."/>
        </authorList>
    </citation>
    <scope>NUCLEOTIDE SEQUENCE [LARGE SCALE GENOMIC DNA]</scope>
    <source>
        <strain evidence="10">DSM 15288</strain>
    </source>
</reference>
<keyword evidence="6" id="KW-0472">Membrane</keyword>
<gene>
    <name evidence="9" type="ORF">DESME_12320</name>
</gene>
<dbReference type="Pfam" id="PF03799">
    <property type="entry name" value="FtsQ_DivIB_C"/>
    <property type="match status" value="1"/>
</dbReference>
<evidence type="ECO:0000256" key="7">
    <source>
        <dbReference type="ARBA" id="ARBA00023306"/>
    </source>
</evidence>
<dbReference type="InterPro" id="IPR005548">
    <property type="entry name" value="Cell_div_FtsQ/DivIB_C"/>
</dbReference>
<dbReference type="GO" id="GO:0051301">
    <property type="term" value="P:cell division"/>
    <property type="evidence" value="ECO:0007669"/>
    <property type="project" value="UniProtKB-KW"/>
</dbReference>
<dbReference type="PANTHER" id="PTHR37820:SF1">
    <property type="entry name" value="CELL DIVISION PROTEIN FTSQ"/>
    <property type="match status" value="1"/>
</dbReference>
<dbReference type="GO" id="GO:0005886">
    <property type="term" value="C:plasma membrane"/>
    <property type="evidence" value="ECO:0007669"/>
    <property type="project" value="TreeGrafter"/>
</dbReference>
<keyword evidence="2" id="KW-1003">Cell membrane</keyword>
<dbReference type="STRING" id="871968.DESME_12320"/>
<dbReference type="OrthoDB" id="2082590at2"/>
<protein>
    <submittedName>
        <fullName evidence="9">Cell division septal protein</fullName>
    </submittedName>
</protein>
<dbReference type="PROSITE" id="PS51779">
    <property type="entry name" value="POTRA"/>
    <property type="match status" value="1"/>
</dbReference>
<accession>W0EDY5</accession>
<dbReference type="InterPro" id="IPR034746">
    <property type="entry name" value="POTRA"/>
</dbReference>
<dbReference type="RefSeq" id="WP_006716639.1">
    <property type="nucleotide sequence ID" value="NZ_CP007032.1"/>
</dbReference>